<keyword evidence="2" id="KW-0805">Transcription regulation</keyword>
<dbReference type="Pfam" id="PF00172">
    <property type="entry name" value="Zn_clus"/>
    <property type="match status" value="1"/>
</dbReference>
<evidence type="ECO:0000256" key="3">
    <source>
        <dbReference type="ARBA" id="ARBA00023125"/>
    </source>
</evidence>
<evidence type="ECO:0000256" key="2">
    <source>
        <dbReference type="ARBA" id="ARBA00023015"/>
    </source>
</evidence>
<proteinExistence type="predicted"/>
<dbReference type="EMBL" id="CDMC01000001">
    <property type="protein sequence ID" value="CEL00862.1"/>
    <property type="molecule type" value="Genomic_DNA"/>
</dbReference>
<evidence type="ECO:0000259" key="6">
    <source>
        <dbReference type="PROSITE" id="PS50048"/>
    </source>
</evidence>
<dbReference type="GO" id="GO:0000981">
    <property type="term" value="F:DNA-binding transcription factor activity, RNA polymerase II-specific"/>
    <property type="evidence" value="ECO:0007669"/>
    <property type="project" value="InterPro"/>
</dbReference>
<gene>
    <name evidence="7" type="ORF">ASPCAL00456</name>
</gene>
<dbReference type="InterPro" id="IPR036864">
    <property type="entry name" value="Zn2-C6_fun-type_DNA-bd_sf"/>
</dbReference>
<dbReference type="Pfam" id="PF04082">
    <property type="entry name" value="Fungal_trans"/>
    <property type="match status" value="1"/>
</dbReference>
<dbReference type="GO" id="GO:0008270">
    <property type="term" value="F:zinc ion binding"/>
    <property type="evidence" value="ECO:0007669"/>
    <property type="project" value="InterPro"/>
</dbReference>
<dbReference type="PROSITE" id="PS50048">
    <property type="entry name" value="ZN2_CY6_FUNGAL_2"/>
    <property type="match status" value="1"/>
</dbReference>
<dbReference type="GO" id="GO:0006351">
    <property type="term" value="P:DNA-templated transcription"/>
    <property type="evidence" value="ECO:0007669"/>
    <property type="project" value="InterPro"/>
</dbReference>
<evidence type="ECO:0000256" key="1">
    <source>
        <dbReference type="ARBA" id="ARBA00022723"/>
    </source>
</evidence>
<dbReference type="SMART" id="SM00906">
    <property type="entry name" value="Fungal_trans"/>
    <property type="match status" value="1"/>
</dbReference>
<keyword evidence="1" id="KW-0479">Metal-binding</keyword>
<name>A0A0U5FRK6_ASPCI</name>
<dbReference type="CDD" id="cd00067">
    <property type="entry name" value="GAL4"/>
    <property type="match status" value="1"/>
</dbReference>
<keyword evidence="3" id="KW-0238">DNA-binding</keyword>
<dbReference type="SUPFAM" id="SSF57701">
    <property type="entry name" value="Zn2/Cys6 DNA-binding domain"/>
    <property type="match status" value="1"/>
</dbReference>
<dbReference type="SMART" id="SM00066">
    <property type="entry name" value="GAL4"/>
    <property type="match status" value="1"/>
</dbReference>
<evidence type="ECO:0000313" key="7">
    <source>
        <dbReference type="EMBL" id="CEL00862.1"/>
    </source>
</evidence>
<dbReference type="PANTHER" id="PTHR46910">
    <property type="entry name" value="TRANSCRIPTION FACTOR PDR1"/>
    <property type="match status" value="1"/>
</dbReference>
<evidence type="ECO:0000313" key="8">
    <source>
        <dbReference type="Proteomes" id="UP000054771"/>
    </source>
</evidence>
<organism evidence="7 8">
    <name type="scientific">Aspergillus calidoustus</name>
    <dbReference type="NCBI Taxonomy" id="454130"/>
    <lineage>
        <taxon>Eukaryota</taxon>
        <taxon>Fungi</taxon>
        <taxon>Dikarya</taxon>
        <taxon>Ascomycota</taxon>
        <taxon>Pezizomycotina</taxon>
        <taxon>Eurotiomycetes</taxon>
        <taxon>Eurotiomycetidae</taxon>
        <taxon>Eurotiales</taxon>
        <taxon>Aspergillaceae</taxon>
        <taxon>Aspergillus</taxon>
        <taxon>Aspergillus subgen. Nidulantes</taxon>
    </lineage>
</organism>
<dbReference type="PANTHER" id="PTHR46910:SF5">
    <property type="entry name" value="ZN(II)2CYS6 TRANSCRIPTION FACTOR (EUROFUNG)"/>
    <property type="match status" value="1"/>
</dbReference>
<reference evidence="8" key="1">
    <citation type="journal article" date="2016" name="Genome Announc.">
        <title>Draft genome sequences of fungus Aspergillus calidoustus.</title>
        <authorList>
            <person name="Horn F."/>
            <person name="Linde J."/>
            <person name="Mattern D.J."/>
            <person name="Walther G."/>
            <person name="Guthke R."/>
            <person name="Scherlach K."/>
            <person name="Martin K."/>
            <person name="Brakhage A.A."/>
            <person name="Petzke L."/>
            <person name="Valiante V."/>
        </authorList>
    </citation>
    <scope>NUCLEOTIDE SEQUENCE [LARGE SCALE GENOMIC DNA]</scope>
    <source>
        <strain evidence="8">SF006504</strain>
    </source>
</reference>
<evidence type="ECO:0000256" key="4">
    <source>
        <dbReference type="ARBA" id="ARBA00023163"/>
    </source>
</evidence>
<protein>
    <recommendedName>
        <fullName evidence="6">Zn(2)-C6 fungal-type domain-containing protein</fullName>
    </recommendedName>
</protein>
<dbReference type="STRING" id="454130.A0A0U5FRK6"/>
<dbReference type="OMA" id="ELCESYH"/>
<sequence length="678" mass="75850">MDMQQGSSRQLSKACQGCRARKIRCEKVVPCSNCQHLRIQCVPAETQYENRPRINVSSQYEKQIQLIQERLHRIEINLTHLTSAAKAEQRNDIGLASLGSIDVSPPDRTTQIVQLNPGFEGDSSFASNALLAENIAETTSKENASLPGKHMIHALKNLKNTLELHHSKLSANYTHFPVFRSASQKHNRELPPVEFAVALVRRFKARPTDIFLSCAWRDPSLLETLCQQVYFPSEQVSLGRLTLFYGLLWEQGQYLFPENDPEISTSELRTWLGLCERNFCLGVESYEVLTSQSLENAQALTVGAMRALGLSRPFLCRTLLTAAANICVSLGYHRRSTLQGDRSLLAESKRHVFWLVYMLDKNISLNLGRASNLQDYDIDAELFEPSSDRKYRSYDLLCHAWIHFGRLEGKVYDLVYSVRAMAMPSEDRLAYTASLAQELATWKEAELDQICQGGPDHSDGLKSLILATYPIYYSILTLLYRGNTRSLTGSSLWVSDVCLEAARQSVVCHLKTIPQFLDCPGNQSTYVTWGLLYSSFTPFFVVFISVMTSLNQGDLGLLKSLIDALQSLANVSEGTTRLHSICHAFYQVAEVFLQSKQQVDQSSVVHLDGPSSEALVADSNHSEAALSLAPNDGLEFDLTDFALEGYGIPPMDTQWGQSLFDLIRSDGLDFNNISGNDL</sequence>
<dbReference type="InterPro" id="IPR001138">
    <property type="entry name" value="Zn2Cys6_DnaBD"/>
</dbReference>
<dbReference type="AlphaFoldDB" id="A0A0U5FRK6"/>
<dbReference type="InterPro" id="IPR050987">
    <property type="entry name" value="AtrR-like"/>
</dbReference>
<dbReference type="InterPro" id="IPR007219">
    <property type="entry name" value="XnlR_reg_dom"/>
</dbReference>
<dbReference type="PROSITE" id="PS00463">
    <property type="entry name" value="ZN2_CY6_FUNGAL_1"/>
    <property type="match status" value="1"/>
</dbReference>
<keyword evidence="5" id="KW-0539">Nucleus</keyword>
<dbReference type="CDD" id="cd12148">
    <property type="entry name" value="fungal_TF_MHR"/>
    <property type="match status" value="1"/>
</dbReference>
<dbReference type="Proteomes" id="UP000054771">
    <property type="component" value="Unassembled WGS sequence"/>
</dbReference>
<feature type="domain" description="Zn(2)-C6 fungal-type" evidence="6">
    <location>
        <begin position="14"/>
        <end position="42"/>
    </location>
</feature>
<accession>A0A0U5FRK6</accession>
<dbReference type="Gene3D" id="4.10.240.10">
    <property type="entry name" value="Zn(2)-C6 fungal-type DNA-binding domain"/>
    <property type="match status" value="1"/>
</dbReference>
<evidence type="ECO:0000256" key="5">
    <source>
        <dbReference type="ARBA" id="ARBA00023242"/>
    </source>
</evidence>
<dbReference type="OrthoDB" id="103819at2759"/>
<keyword evidence="8" id="KW-1185">Reference proteome</keyword>
<dbReference type="GO" id="GO:0003677">
    <property type="term" value="F:DNA binding"/>
    <property type="evidence" value="ECO:0007669"/>
    <property type="project" value="UniProtKB-KW"/>
</dbReference>
<keyword evidence="4" id="KW-0804">Transcription</keyword>